<dbReference type="SMART" id="SM00341">
    <property type="entry name" value="HRDC"/>
    <property type="match status" value="1"/>
</dbReference>
<organism evidence="5 6">
    <name type="scientific">Ampelomyces quisqualis</name>
    <name type="common">Powdery mildew agent</name>
    <dbReference type="NCBI Taxonomy" id="50730"/>
    <lineage>
        <taxon>Eukaryota</taxon>
        <taxon>Fungi</taxon>
        <taxon>Dikarya</taxon>
        <taxon>Ascomycota</taxon>
        <taxon>Pezizomycotina</taxon>
        <taxon>Dothideomycetes</taxon>
        <taxon>Pleosporomycetidae</taxon>
        <taxon>Pleosporales</taxon>
        <taxon>Pleosporineae</taxon>
        <taxon>Phaeosphaeriaceae</taxon>
        <taxon>Ampelomyces</taxon>
    </lineage>
</organism>
<feature type="compositionally biased region" description="Low complexity" evidence="3">
    <location>
        <begin position="567"/>
        <end position="581"/>
    </location>
</feature>
<accession>A0A6A5QVU4</accession>
<dbReference type="AlphaFoldDB" id="A0A6A5QVU4"/>
<dbReference type="InterPro" id="IPR010997">
    <property type="entry name" value="HRDC-like_sf"/>
</dbReference>
<evidence type="ECO:0000256" key="1">
    <source>
        <dbReference type="ARBA" id="ARBA00022722"/>
    </source>
</evidence>
<dbReference type="Pfam" id="PF01612">
    <property type="entry name" value="DNA_pol_A_exo1"/>
    <property type="match status" value="1"/>
</dbReference>
<feature type="region of interest" description="Disordered" evidence="3">
    <location>
        <begin position="549"/>
        <end position="610"/>
    </location>
</feature>
<sequence length="691" mass="76194">MSNSRLSLSTFGYRSCASCTVSRDTMPDAAPVAKDGKCQTEPSKAEWPLAYELQLPKQQTTLQNFGFNPRNPVKKSWWSHRLYRGPENKPVQILYSKTKDDSEKIVQQFLEEPVVGFDMEWPWNDWNGAKLQNKIGLIQVANESTIALFHIGLHPGKTPDDIIAPSLRKLIEDPKIGKLGVGILSADFARLRRYFHLKPRGAVELSHLYRLIKFGGWKPELVSTKLVSLARLVEDQLGHPLYKGDVRTSNWSKPLSQDQINYAAGDAYAGYMLYHYMNYKRLKMTPVSPLPIHAEEYLEYKLSGVIPLRLHGQTEEGAMMTSELFYGVSMTDSASSSKGQVKETTATPALGSKAPVIPKELTDATSLALYNELVYCRIGLAAKDNLPVYRVATNAILVSLALLRPLDKDQFLAIKGVGPRTYESYGDAWLKVIRKFVDPNSIPAVVVETTSAETTSSTSRTVEQPTAEPPSTPIRPSRSIRNQGDDPLDSSPAFGSPIQRTPTLHTGLSFTMAETNLDAGKVGTDGKLTSSDSNDSLCSLDFVTPMSKRAPRLKRKRTESLIRDEGTLTASQRLQQLTQQPTTPPPDASAPSTPKKSPTEAAAPLTPRSRITRNKLLAFSKLVTRKLDQQRAPNAPPIVSERTLSLIVTRAPRTAEELERIPGIDGLILACERTGMDLLKNVVKFAGGKGG</sequence>
<dbReference type="OrthoDB" id="1920326at2759"/>
<dbReference type="Gene3D" id="1.10.150.80">
    <property type="entry name" value="HRDC domain"/>
    <property type="match status" value="1"/>
</dbReference>
<dbReference type="InterPro" id="IPR051132">
    <property type="entry name" value="3-5_Exonuclease_domain"/>
</dbReference>
<feature type="compositionally biased region" description="Low complexity" evidence="3">
    <location>
        <begin position="448"/>
        <end position="463"/>
    </location>
</feature>
<dbReference type="GO" id="GO:0005634">
    <property type="term" value="C:nucleus"/>
    <property type="evidence" value="ECO:0007669"/>
    <property type="project" value="TreeGrafter"/>
</dbReference>
<keyword evidence="2" id="KW-0378">Hydrolase</keyword>
<evidence type="ECO:0000313" key="5">
    <source>
        <dbReference type="EMBL" id="KAF1918704.1"/>
    </source>
</evidence>
<proteinExistence type="predicted"/>
<dbReference type="FunFam" id="3.30.420.10:FF:000100">
    <property type="entry name" value="3'-5' exonuclease/helicase (Wrn), putative"/>
    <property type="match status" value="1"/>
</dbReference>
<dbReference type="SMART" id="SM00474">
    <property type="entry name" value="35EXOc"/>
    <property type="match status" value="1"/>
</dbReference>
<reference evidence="5" key="1">
    <citation type="journal article" date="2020" name="Stud. Mycol.">
        <title>101 Dothideomycetes genomes: a test case for predicting lifestyles and emergence of pathogens.</title>
        <authorList>
            <person name="Haridas S."/>
            <person name="Albert R."/>
            <person name="Binder M."/>
            <person name="Bloem J."/>
            <person name="Labutti K."/>
            <person name="Salamov A."/>
            <person name="Andreopoulos B."/>
            <person name="Baker S."/>
            <person name="Barry K."/>
            <person name="Bills G."/>
            <person name="Bluhm B."/>
            <person name="Cannon C."/>
            <person name="Castanera R."/>
            <person name="Culley D."/>
            <person name="Daum C."/>
            <person name="Ezra D."/>
            <person name="Gonzalez J."/>
            <person name="Henrissat B."/>
            <person name="Kuo A."/>
            <person name="Liang C."/>
            <person name="Lipzen A."/>
            <person name="Lutzoni F."/>
            <person name="Magnuson J."/>
            <person name="Mondo S."/>
            <person name="Nolan M."/>
            <person name="Ohm R."/>
            <person name="Pangilinan J."/>
            <person name="Park H.-J."/>
            <person name="Ramirez L."/>
            <person name="Alfaro M."/>
            <person name="Sun H."/>
            <person name="Tritt A."/>
            <person name="Yoshinaga Y."/>
            <person name="Zwiers L.-H."/>
            <person name="Turgeon B."/>
            <person name="Goodwin S."/>
            <person name="Spatafora J."/>
            <person name="Crous P."/>
            <person name="Grigoriev I."/>
        </authorList>
    </citation>
    <scope>NUCLEOTIDE SEQUENCE</scope>
    <source>
        <strain evidence="5">HMLAC05119</strain>
    </source>
</reference>
<dbReference type="GO" id="GO:0008408">
    <property type="term" value="F:3'-5' exonuclease activity"/>
    <property type="evidence" value="ECO:0007669"/>
    <property type="project" value="InterPro"/>
</dbReference>
<name>A0A6A5QVU4_AMPQU</name>
<evidence type="ECO:0000313" key="6">
    <source>
        <dbReference type="Proteomes" id="UP000800096"/>
    </source>
</evidence>
<dbReference type="SUPFAM" id="SSF47819">
    <property type="entry name" value="HRDC-like"/>
    <property type="match status" value="1"/>
</dbReference>
<evidence type="ECO:0000256" key="2">
    <source>
        <dbReference type="ARBA" id="ARBA00022801"/>
    </source>
</evidence>
<dbReference type="GO" id="GO:0003676">
    <property type="term" value="F:nucleic acid binding"/>
    <property type="evidence" value="ECO:0007669"/>
    <property type="project" value="InterPro"/>
</dbReference>
<dbReference type="GO" id="GO:0000166">
    <property type="term" value="F:nucleotide binding"/>
    <property type="evidence" value="ECO:0007669"/>
    <property type="project" value="InterPro"/>
</dbReference>
<evidence type="ECO:0000256" key="3">
    <source>
        <dbReference type="SAM" id="MobiDB-lite"/>
    </source>
</evidence>
<dbReference type="InterPro" id="IPR036397">
    <property type="entry name" value="RNaseH_sf"/>
</dbReference>
<feature type="domain" description="HRDC" evidence="4">
    <location>
        <begin position="363"/>
        <end position="443"/>
    </location>
</feature>
<dbReference type="InterPro" id="IPR002121">
    <property type="entry name" value="HRDC_dom"/>
</dbReference>
<keyword evidence="6" id="KW-1185">Reference proteome</keyword>
<dbReference type="GO" id="GO:0006139">
    <property type="term" value="P:nucleobase-containing compound metabolic process"/>
    <property type="evidence" value="ECO:0007669"/>
    <property type="project" value="InterPro"/>
</dbReference>
<dbReference type="InterPro" id="IPR012337">
    <property type="entry name" value="RNaseH-like_sf"/>
</dbReference>
<dbReference type="PANTHER" id="PTHR13620:SF104">
    <property type="entry name" value="EXONUCLEASE 3'-5' DOMAIN-CONTAINING PROTEIN 2"/>
    <property type="match status" value="1"/>
</dbReference>
<dbReference type="CDD" id="cd06141">
    <property type="entry name" value="WRN_exo"/>
    <property type="match status" value="1"/>
</dbReference>
<protein>
    <recommendedName>
        <fullName evidence="4">HRDC domain-containing protein</fullName>
    </recommendedName>
</protein>
<dbReference type="GO" id="GO:0005737">
    <property type="term" value="C:cytoplasm"/>
    <property type="evidence" value="ECO:0007669"/>
    <property type="project" value="TreeGrafter"/>
</dbReference>
<keyword evidence="1" id="KW-0540">Nuclease</keyword>
<dbReference type="PROSITE" id="PS50967">
    <property type="entry name" value="HRDC"/>
    <property type="match status" value="1"/>
</dbReference>
<dbReference type="Proteomes" id="UP000800096">
    <property type="component" value="Unassembled WGS sequence"/>
</dbReference>
<dbReference type="Pfam" id="PF00570">
    <property type="entry name" value="HRDC"/>
    <property type="match status" value="1"/>
</dbReference>
<gene>
    <name evidence="5" type="ORF">BDU57DRAFT_511421</name>
</gene>
<dbReference type="InterPro" id="IPR044876">
    <property type="entry name" value="HRDC_dom_sf"/>
</dbReference>
<dbReference type="Gene3D" id="3.30.420.10">
    <property type="entry name" value="Ribonuclease H-like superfamily/Ribonuclease H"/>
    <property type="match status" value="1"/>
</dbReference>
<dbReference type="PANTHER" id="PTHR13620">
    <property type="entry name" value="3-5 EXONUCLEASE"/>
    <property type="match status" value="1"/>
</dbReference>
<dbReference type="EMBL" id="ML979133">
    <property type="protein sequence ID" value="KAF1918704.1"/>
    <property type="molecule type" value="Genomic_DNA"/>
</dbReference>
<feature type="region of interest" description="Disordered" evidence="3">
    <location>
        <begin position="448"/>
        <end position="503"/>
    </location>
</feature>
<evidence type="ECO:0000259" key="4">
    <source>
        <dbReference type="PROSITE" id="PS50967"/>
    </source>
</evidence>
<dbReference type="SUPFAM" id="SSF53098">
    <property type="entry name" value="Ribonuclease H-like"/>
    <property type="match status" value="1"/>
</dbReference>
<dbReference type="InterPro" id="IPR002562">
    <property type="entry name" value="3'-5'_exonuclease_dom"/>
</dbReference>